<evidence type="ECO:0000313" key="4">
    <source>
        <dbReference type="EMBL" id="KAK9156389.1"/>
    </source>
</evidence>
<keyword evidence="1" id="KW-0175">Coiled coil</keyword>
<accession>A0AAP0KS18</accession>
<feature type="domain" description="Myb-like" evidence="3">
    <location>
        <begin position="368"/>
        <end position="428"/>
    </location>
</feature>
<name>A0AAP0KS18_9MAGN</name>
<proteinExistence type="predicted"/>
<gene>
    <name evidence="4" type="ORF">Sjap_003869</name>
</gene>
<feature type="compositionally biased region" description="Low complexity" evidence="2">
    <location>
        <begin position="345"/>
        <end position="356"/>
    </location>
</feature>
<dbReference type="PROSITE" id="PS50090">
    <property type="entry name" value="MYB_LIKE"/>
    <property type="match status" value="1"/>
</dbReference>
<dbReference type="CDD" id="cd11660">
    <property type="entry name" value="SANT_TRF"/>
    <property type="match status" value="1"/>
</dbReference>
<organism evidence="4 5">
    <name type="scientific">Stephania japonica</name>
    <dbReference type="NCBI Taxonomy" id="461633"/>
    <lineage>
        <taxon>Eukaryota</taxon>
        <taxon>Viridiplantae</taxon>
        <taxon>Streptophyta</taxon>
        <taxon>Embryophyta</taxon>
        <taxon>Tracheophyta</taxon>
        <taxon>Spermatophyta</taxon>
        <taxon>Magnoliopsida</taxon>
        <taxon>Ranunculales</taxon>
        <taxon>Menispermaceae</taxon>
        <taxon>Menispermoideae</taxon>
        <taxon>Cissampelideae</taxon>
        <taxon>Stephania</taxon>
    </lineage>
</organism>
<comment type="caution">
    <text evidence="4">The sequence shown here is derived from an EMBL/GenBank/DDBJ whole genome shotgun (WGS) entry which is preliminary data.</text>
</comment>
<keyword evidence="5" id="KW-1185">Reference proteome</keyword>
<evidence type="ECO:0000313" key="5">
    <source>
        <dbReference type="Proteomes" id="UP001417504"/>
    </source>
</evidence>
<feature type="region of interest" description="Disordered" evidence="2">
    <location>
        <begin position="226"/>
        <end position="373"/>
    </location>
</feature>
<feature type="compositionally biased region" description="Basic and acidic residues" evidence="2">
    <location>
        <begin position="278"/>
        <end position="287"/>
    </location>
</feature>
<dbReference type="AlphaFoldDB" id="A0AAP0KS18"/>
<feature type="coiled-coil region" evidence="1">
    <location>
        <begin position="138"/>
        <end position="165"/>
    </location>
</feature>
<dbReference type="SMART" id="SM00717">
    <property type="entry name" value="SANT"/>
    <property type="match status" value="1"/>
</dbReference>
<dbReference type="SUPFAM" id="SSF46689">
    <property type="entry name" value="Homeodomain-like"/>
    <property type="match status" value="1"/>
</dbReference>
<dbReference type="InterPro" id="IPR001005">
    <property type="entry name" value="SANT/Myb"/>
</dbReference>
<dbReference type="PANTHER" id="PTHR47863:SF4">
    <property type="entry name" value="RING_FYVE_PHD ZINC FINGER SUPERFAMILY PROTEIN"/>
    <property type="match status" value="1"/>
</dbReference>
<protein>
    <recommendedName>
        <fullName evidence="3">Myb-like domain-containing protein</fullName>
    </recommendedName>
</protein>
<feature type="compositionally biased region" description="Polar residues" evidence="2">
    <location>
        <begin position="288"/>
        <end position="301"/>
    </location>
</feature>
<dbReference type="Proteomes" id="UP001417504">
    <property type="component" value="Unassembled WGS sequence"/>
</dbReference>
<reference evidence="4 5" key="1">
    <citation type="submission" date="2024-01" db="EMBL/GenBank/DDBJ databases">
        <title>Genome assemblies of Stephania.</title>
        <authorList>
            <person name="Yang L."/>
        </authorList>
    </citation>
    <scope>NUCLEOTIDE SEQUENCE [LARGE SCALE GENOMIC DNA]</scope>
    <source>
        <strain evidence="4">QJT</strain>
        <tissue evidence="4">Leaf</tissue>
    </source>
</reference>
<sequence length="435" mass="46513">MRAKIRASKARVSKIPSKSTSALARLHSETVSLDGVDDSTERLDQSPAAKIARVSKNDGTCVAGEAKSGNELGISPGSCSSGGGISAAPAANSERASHKDARGEGLVKSLGGLVNWECPQTFGWTEQRFCVKCNEAGEGRAISELDEMEKELASAKEKAHVARDLLCAFINGGCEKQTIQMKEHCKSMEIGGKESSTAVIDQQEAVDAGGGINEISRVDASLVSKGAGATRTSGEQTEGISSPNQKSKEDQQVAASAADIPSNSYANERCGVLSGADNHSKQGDSSRNRSTVNQQNITATTDVLIPNSGIEGRPECSKPIDPQDESSSEQVSESIESAEDKNLEKTTNSKSVKSNKPPMRSTNPAIPNSKRKKLIWTTEEEEMLKVAVKKFTNGRKNLSWKSILDFGSHVFNASRSPVDLKDKWRNMEKANSRGR</sequence>
<evidence type="ECO:0000259" key="3">
    <source>
        <dbReference type="PROSITE" id="PS50090"/>
    </source>
</evidence>
<evidence type="ECO:0000256" key="2">
    <source>
        <dbReference type="SAM" id="MobiDB-lite"/>
    </source>
</evidence>
<dbReference type="Pfam" id="PF00249">
    <property type="entry name" value="Myb_DNA-binding"/>
    <property type="match status" value="1"/>
</dbReference>
<feature type="compositionally biased region" description="Polar residues" evidence="2">
    <location>
        <begin position="230"/>
        <end position="245"/>
    </location>
</feature>
<dbReference type="EMBL" id="JBBNAE010000001">
    <property type="protein sequence ID" value="KAK9156389.1"/>
    <property type="molecule type" value="Genomic_DNA"/>
</dbReference>
<dbReference type="Gene3D" id="1.10.246.220">
    <property type="match status" value="1"/>
</dbReference>
<evidence type="ECO:0000256" key="1">
    <source>
        <dbReference type="SAM" id="Coils"/>
    </source>
</evidence>
<dbReference type="PANTHER" id="PTHR47863">
    <property type="entry name" value="RING/FYVE/PHD ZINC FINGER SUPERFAMILY PROTEIN"/>
    <property type="match status" value="1"/>
</dbReference>
<dbReference type="InterPro" id="IPR009057">
    <property type="entry name" value="Homeodomain-like_sf"/>
</dbReference>